<reference evidence="1" key="1">
    <citation type="submission" date="2023-05" db="EMBL/GenBank/DDBJ databases">
        <authorList>
            <person name="Zhang X."/>
        </authorList>
    </citation>
    <scope>NUCLEOTIDE SEQUENCE</scope>
    <source>
        <strain evidence="1">YF14B1</strain>
    </source>
</reference>
<organism evidence="1 2">
    <name type="scientific">Xanthocytophaga flava</name>
    <dbReference type="NCBI Taxonomy" id="3048013"/>
    <lineage>
        <taxon>Bacteria</taxon>
        <taxon>Pseudomonadati</taxon>
        <taxon>Bacteroidota</taxon>
        <taxon>Cytophagia</taxon>
        <taxon>Cytophagales</taxon>
        <taxon>Rhodocytophagaceae</taxon>
        <taxon>Xanthocytophaga</taxon>
    </lineage>
</organism>
<protein>
    <submittedName>
        <fullName evidence="1">Uncharacterized protein</fullName>
    </submittedName>
</protein>
<gene>
    <name evidence="1" type="ORF">QNI16_30890</name>
</gene>
<accession>A0AAE3QT40</accession>
<proteinExistence type="predicted"/>
<sequence length="98" mass="11067">MFATLLNILNSRKNALGNASSSREIQKEIFPITSVSATALKHILHIGDKVKLIYDCPDFPCPEMQVKSIAFDEITCVWYVDDTQLKVAEFRPQVLKIV</sequence>
<dbReference type="Proteomes" id="UP001241110">
    <property type="component" value="Unassembled WGS sequence"/>
</dbReference>
<evidence type="ECO:0000313" key="2">
    <source>
        <dbReference type="Proteomes" id="UP001241110"/>
    </source>
</evidence>
<dbReference type="EMBL" id="JASJOS010000017">
    <property type="protein sequence ID" value="MDJ1484947.1"/>
    <property type="molecule type" value="Genomic_DNA"/>
</dbReference>
<dbReference type="RefSeq" id="WP_313986826.1">
    <property type="nucleotide sequence ID" value="NZ_JASJOS010000017.1"/>
</dbReference>
<evidence type="ECO:0000313" key="1">
    <source>
        <dbReference type="EMBL" id="MDJ1484947.1"/>
    </source>
</evidence>
<dbReference type="AlphaFoldDB" id="A0AAE3QT40"/>
<comment type="caution">
    <text evidence="1">The sequence shown here is derived from an EMBL/GenBank/DDBJ whole genome shotgun (WGS) entry which is preliminary data.</text>
</comment>
<name>A0AAE3QT40_9BACT</name>